<protein>
    <submittedName>
        <fullName evidence="6">Putative chromatin regulator PHD family</fullName>
    </submittedName>
    <submittedName>
        <fullName evidence="5">Zinc finger, C3HC4 type (RING finger) protein</fullName>
    </submittedName>
</protein>
<dbReference type="GO" id="GO:0008270">
    <property type="term" value="F:zinc ion binding"/>
    <property type="evidence" value="ECO:0007669"/>
    <property type="project" value="UniProtKB-KW"/>
</dbReference>
<name>G7K6T0_MEDTR</name>
<reference evidence="7" key="3">
    <citation type="submission" date="2015-04" db="UniProtKB">
        <authorList>
            <consortium name="EnsemblPlants"/>
        </authorList>
    </citation>
    <scope>IDENTIFICATION</scope>
    <source>
        <strain evidence="7">cv. Jemalong A17</strain>
    </source>
</reference>
<dbReference type="InterPro" id="IPR001841">
    <property type="entry name" value="Znf_RING"/>
</dbReference>
<feature type="region of interest" description="Disordered" evidence="2">
    <location>
        <begin position="46"/>
        <end position="65"/>
    </location>
</feature>
<dbReference type="SMART" id="SM00184">
    <property type="entry name" value="RING"/>
    <property type="match status" value="1"/>
</dbReference>
<dbReference type="EMBL" id="CM001221">
    <property type="protein sequence ID" value="AES95550.1"/>
    <property type="molecule type" value="Genomic_DNA"/>
</dbReference>
<evidence type="ECO:0000256" key="3">
    <source>
        <dbReference type="SAM" id="Phobius"/>
    </source>
</evidence>
<dbReference type="Proteomes" id="UP000002051">
    <property type="component" value="Chromosome 5"/>
</dbReference>
<dbReference type="SUPFAM" id="SSF57850">
    <property type="entry name" value="RING/U-box"/>
    <property type="match status" value="1"/>
</dbReference>
<dbReference type="HOGENOM" id="CLU_013137_15_6_1"/>
<dbReference type="Gene3D" id="3.30.40.10">
    <property type="entry name" value="Zinc/RING finger domain, C3HC4 (zinc finger)"/>
    <property type="match status" value="1"/>
</dbReference>
<dbReference type="OMA" id="RVYGHEM"/>
<accession>G7K6T0</accession>
<keyword evidence="8" id="KW-1185">Reference proteome</keyword>
<evidence type="ECO:0000313" key="6">
    <source>
        <dbReference type="EMBL" id="RHN54652.1"/>
    </source>
</evidence>
<organism evidence="5 8">
    <name type="scientific">Medicago truncatula</name>
    <name type="common">Barrel medic</name>
    <name type="synonym">Medicago tribuloides</name>
    <dbReference type="NCBI Taxonomy" id="3880"/>
    <lineage>
        <taxon>Eukaryota</taxon>
        <taxon>Viridiplantae</taxon>
        <taxon>Streptophyta</taxon>
        <taxon>Embryophyta</taxon>
        <taxon>Tracheophyta</taxon>
        <taxon>Spermatophyta</taxon>
        <taxon>Magnoliopsida</taxon>
        <taxon>eudicotyledons</taxon>
        <taxon>Gunneridae</taxon>
        <taxon>Pentapetalae</taxon>
        <taxon>rosids</taxon>
        <taxon>fabids</taxon>
        <taxon>Fabales</taxon>
        <taxon>Fabaceae</taxon>
        <taxon>Papilionoideae</taxon>
        <taxon>50 kb inversion clade</taxon>
        <taxon>NPAAA clade</taxon>
        <taxon>Hologalegina</taxon>
        <taxon>IRL clade</taxon>
        <taxon>Trifolieae</taxon>
        <taxon>Medicago</taxon>
    </lineage>
</organism>
<evidence type="ECO:0000313" key="5">
    <source>
        <dbReference type="EMBL" id="AES95550.1"/>
    </source>
</evidence>
<dbReference type="EnsemblPlants" id="AES95550">
    <property type="protein sequence ID" value="AES95550"/>
    <property type="gene ID" value="MTR_5g026730"/>
</dbReference>
<dbReference type="Pfam" id="PF13639">
    <property type="entry name" value="zf-RING_2"/>
    <property type="match status" value="1"/>
</dbReference>
<evidence type="ECO:0000313" key="8">
    <source>
        <dbReference type="Proteomes" id="UP000002051"/>
    </source>
</evidence>
<dbReference type="UniPathway" id="UPA00143"/>
<feature type="domain" description="RING-type" evidence="4">
    <location>
        <begin position="94"/>
        <end position="136"/>
    </location>
</feature>
<proteinExistence type="predicted"/>
<dbReference type="PROSITE" id="PS50089">
    <property type="entry name" value="ZF_RING_2"/>
    <property type="match status" value="1"/>
</dbReference>
<dbReference type="AlphaFoldDB" id="G7K6T0"/>
<keyword evidence="1" id="KW-0862">Zinc</keyword>
<dbReference type="OrthoDB" id="8062037at2759"/>
<dbReference type="EMBL" id="PSQE01000005">
    <property type="protein sequence ID" value="RHN54652.1"/>
    <property type="molecule type" value="Genomic_DNA"/>
</dbReference>
<evidence type="ECO:0000256" key="2">
    <source>
        <dbReference type="SAM" id="MobiDB-lite"/>
    </source>
</evidence>
<keyword evidence="3" id="KW-0472">Membrane</keyword>
<evidence type="ECO:0000256" key="1">
    <source>
        <dbReference type="PROSITE-ProRule" id="PRU00175"/>
    </source>
</evidence>
<evidence type="ECO:0000259" key="4">
    <source>
        <dbReference type="PROSITE" id="PS50089"/>
    </source>
</evidence>
<reference evidence="5 8" key="1">
    <citation type="journal article" date="2011" name="Nature">
        <title>The Medicago genome provides insight into the evolution of rhizobial symbioses.</title>
        <authorList>
            <person name="Young N.D."/>
            <person name="Debelle F."/>
            <person name="Oldroyd G.E."/>
            <person name="Geurts R."/>
            <person name="Cannon S.B."/>
            <person name="Udvardi M.K."/>
            <person name="Benedito V.A."/>
            <person name="Mayer K.F."/>
            <person name="Gouzy J."/>
            <person name="Schoof H."/>
            <person name="Van de Peer Y."/>
            <person name="Proost S."/>
            <person name="Cook D.R."/>
            <person name="Meyers B.C."/>
            <person name="Spannagl M."/>
            <person name="Cheung F."/>
            <person name="De Mita S."/>
            <person name="Krishnakumar V."/>
            <person name="Gundlach H."/>
            <person name="Zhou S."/>
            <person name="Mudge J."/>
            <person name="Bharti A.K."/>
            <person name="Murray J.D."/>
            <person name="Naoumkina M.A."/>
            <person name="Rosen B."/>
            <person name="Silverstein K.A."/>
            <person name="Tang H."/>
            <person name="Rombauts S."/>
            <person name="Zhao P.X."/>
            <person name="Zhou P."/>
            <person name="Barbe V."/>
            <person name="Bardou P."/>
            <person name="Bechner M."/>
            <person name="Bellec A."/>
            <person name="Berger A."/>
            <person name="Berges H."/>
            <person name="Bidwell S."/>
            <person name="Bisseling T."/>
            <person name="Choisne N."/>
            <person name="Couloux A."/>
            <person name="Denny R."/>
            <person name="Deshpande S."/>
            <person name="Dai X."/>
            <person name="Doyle J.J."/>
            <person name="Dudez A.M."/>
            <person name="Farmer A.D."/>
            <person name="Fouteau S."/>
            <person name="Franken C."/>
            <person name="Gibelin C."/>
            <person name="Gish J."/>
            <person name="Goldstein S."/>
            <person name="Gonzalez A.J."/>
            <person name="Green P.J."/>
            <person name="Hallab A."/>
            <person name="Hartog M."/>
            <person name="Hua A."/>
            <person name="Humphray S.J."/>
            <person name="Jeong D.H."/>
            <person name="Jing Y."/>
            <person name="Jocker A."/>
            <person name="Kenton S.M."/>
            <person name="Kim D.J."/>
            <person name="Klee K."/>
            <person name="Lai H."/>
            <person name="Lang C."/>
            <person name="Lin S."/>
            <person name="Macmil S.L."/>
            <person name="Magdelenat G."/>
            <person name="Matthews L."/>
            <person name="McCorrison J."/>
            <person name="Monaghan E.L."/>
            <person name="Mun J.H."/>
            <person name="Najar F.Z."/>
            <person name="Nicholson C."/>
            <person name="Noirot C."/>
            <person name="O'Bleness M."/>
            <person name="Paule C.R."/>
            <person name="Poulain J."/>
            <person name="Prion F."/>
            <person name="Qin B."/>
            <person name="Qu C."/>
            <person name="Retzel E.F."/>
            <person name="Riddle C."/>
            <person name="Sallet E."/>
            <person name="Samain S."/>
            <person name="Samson N."/>
            <person name="Sanders I."/>
            <person name="Saurat O."/>
            <person name="Scarpelli C."/>
            <person name="Schiex T."/>
            <person name="Segurens B."/>
            <person name="Severin A.J."/>
            <person name="Sherrier D.J."/>
            <person name="Shi R."/>
            <person name="Sims S."/>
            <person name="Singer S.R."/>
            <person name="Sinharoy S."/>
            <person name="Sterck L."/>
            <person name="Viollet A."/>
            <person name="Wang B.B."/>
            <person name="Wang K."/>
            <person name="Wang M."/>
            <person name="Wang X."/>
            <person name="Warfsmann J."/>
            <person name="Weissenbach J."/>
            <person name="White D.D."/>
            <person name="White J.D."/>
            <person name="Wiley G.B."/>
            <person name="Wincker P."/>
            <person name="Xing Y."/>
            <person name="Yang L."/>
            <person name="Yao Z."/>
            <person name="Ying F."/>
            <person name="Zhai J."/>
            <person name="Zhou L."/>
            <person name="Zuber A."/>
            <person name="Denarie J."/>
            <person name="Dixon R.A."/>
            <person name="May G.D."/>
            <person name="Schwartz D.C."/>
            <person name="Rogers J."/>
            <person name="Quetier F."/>
            <person name="Town C.D."/>
            <person name="Roe B.A."/>
        </authorList>
    </citation>
    <scope>NUCLEOTIDE SEQUENCE [LARGE SCALE GENOMIC DNA]</scope>
    <source>
        <strain evidence="5">A17</strain>
        <strain evidence="7 8">cv. Jemalong A17</strain>
    </source>
</reference>
<dbReference type="CDD" id="cd16461">
    <property type="entry name" value="RING-H2_EL5-like"/>
    <property type="match status" value="1"/>
</dbReference>
<dbReference type="PANTHER" id="PTHR45676">
    <property type="entry name" value="RING-H2 FINGER PROTEIN ATL51-RELATED"/>
    <property type="match status" value="1"/>
</dbReference>
<gene>
    <name evidence="7" type="primary">11407413</name>
    <name evidence="5" type="ordered locus">MTR_5g026730</name>
    <name evidence="6" type="ORF">MtrunA17_Chr5g0409211</name>
</gene>
<dbReference type="Proteomes" id="UP000265566">
    <property type="component" value="Chromosome 5"/>
</dbReference>
<dbReference type="InterPro" id="IPR013083">
    <property type="entry name" value="Znf_RING/FYVE/PHD"/>
</dbReference>
<keyword evidence="1" id="KW-0479">Metal-binding</keyword>
<sequence>MDGDHGDNPLSDNVIVLLIAMGSALFVVSMYHVVAICFCNHQRTTTNPTQPPRQPATPSLEENTSTSVANLFPTHKYHKRNKDDAVPDGEGDTCAVCLGDFEEGEELRTMPECLHSFHVSCIDMWLHSHSNCPVCRSSTAPSPVVNGQQQQQHNIDMPHTNMVPLAIMQSGLVRW</sequence>
<dbReference type="KEGG" id="mtr:11407413"/>
<dbReference type="GO" id="GO:0016567">
    <property type="term" value="P:protein ubiquitination"/>
    <property type="evidence" value="ECO:0000318"/>
    <property type="project" value="GO_Central"/>
</dbReference>
<feature type="transmembrane region" description="Helical" evidence="3">
    <location>
        <begin position="14"/>
        <end position="38"/>
    </location>
</feature>
<reference evidence="5 8" key="2">
    <citation type="journal article" date="2014" name="BMC Genomics">
        <title>An improved genome release (version Mt4.0) for the model legume Medicago truncatula.</title>
        <authorList>
            <person name="Tang H."/>
            <person name="Krishnakumar V."/>
            <person name="Bidwell S."/>
            <person name="Rosen B."/>
            <person name="Chan A."/>
            <person name="Zhou S."/>
            <person name="Gentzbittel L."/>
            <person name="Childs K.L."/>
            <person name="Yandell M."/>
            <person name="Gundlach H."/>
            <person name="Mayer K.F."/>
            <person name="Schwartz D.C."/>
            <person name="Town C.D."/>
        </authorList>
    </citation>
    <scope>GENOME REANNOTATION</scope>
    <source>
        <strain evidence="7 8">cv. Jemalong A17</strain>
    </source>
</reference>
<dbReference type="PANTHER" id="PTHR45676:SF185">
    <property type="entry name" value="RING-TYPE E3 UBIQUITIN TRANSFERASE"/>
    <property type="match status" value="1"/>
</dbReference>
<keyword evidence="3" id="KW-1133">Transmembrane helix</keyword>
<dbReference type="Gramene" id="rna29723">
    <property type="protein sequence ID" value="RHN54652.1"/>
    <property type="gene ID" value="gene29723"/>
</dbReference>
<evidence type="ECO:0000313" key="7">
    <source>
        <dbReference type="EnsemblPlants" id="AES95550"/>
    </source>
</evidence>
<reference evidence="6" key="4">
    <citation type="journal article" date="2018" name="Nat. Plants">
        <title>Whole-genome landscape of Medicago truncatula symbiotic genes.</title>
        <authorList>
            <person name="Pecrix Y."/>
            <person name="Gamas P."/>
            <person name="Carrere S."/>
        </authorList>
    </citation>
    <scope>NUCLEOTIDE SEQUENCE</scope>
    <source>
        <tissue evidence="6">Leaves</tissue>
    </source>
</reference>
<keyword evidence="3" id="KW-0812">Transmembrane</keyword>
<dbReference type="eggNOG" id="KOG0800">
    <property type="taxonomic scope" value="Eukaryota"/>
</dbReference>
<dbReference type="PaxDb" id="3880-AES95550"/>
<keyword evidence="1" id="KW-0863">Zinc-finger</keyword>